<evidence type="ECO:0000313" key="1">
    <source>
        <dbReference type="EMBL" id="GAG00800.1"/>
    </source>
</evidence>
<proteinExistence type="predicted"/>
<comment type="caution">
    <text evidence="1">The sequence shown here is derived from an EMBL/GenBank/DDBJ whole genome shotgun (WGS) entry which is preliminary data.</text>
</comment>
<name>X0U5E5_9ZZZZ</name>
<organism evidence="1">
    <name type="scientific">marine sediment metagenome</name>
    <dbReference type="NCBI Taxonomy" id="412755"/>
    <lineage>
        <taxon>unclassified sequences</taxon>
        <taxon>metagenomes</taxon>
        <taxon>ecological metagenomes</taxon>
    </lineage>
</organism>
<gene>
    <name evidence="1" type="ORF">S01H1_45497</name>
</gene>
<sequence>MFVRTKSYKNKDGSIRNYLFLVANRKIGGHVRQVTIASLGRVEDADKIIPEMVEKISKYSKTLELINLSKDMKNDWVKEYGPVIIFKKIWEKLKIDKYFEKYLKKRKIKFDAIEMIYAMVLNRLLDPGSELAT</sequence>
<accession>X0U5E5</accession>
<protein>
    <submittedName>
        <fullName evidence="1">Uncharacterized protein</fullName>
    </submittedName>
</protein>
<feature type="non-terminal residue" evidence="1">
    <location>
        <position position="133"/>
    </location>
</feature>
<dbReference type="EMBL" id="BARS01029078">
    <property type="protein sequence ID" value="GAG00800.1"/>
    <property type="molecule type" value="Genomic_DNA"/>
</dbReference>
<reference evidence="1" key="1">
    <citation type="journal article" date="2014" name="Front. Microbiol.">
        <title>High frequency of phylogenetically diverse reductive dehalogenase-homologous genes in deep subseafloor sedimentary metagenomes.</title>
        <authorList>
            <person name="Kawai M."/>
            <person name="Futagami T."/>
            <person name="Toyoda A."/>
            <person name="Takaki Y."/>
            <person name="Nishi S."/>
            <person name="Hori S."/>
            <person name="Arai W."/>
            <person name="Tsubouchi T."/>
            <person name="Morono Y."/>
            <person name="Uchiyama I."/>
            <person name="Ito T."/>
            <person name="Fujiyama A."/>
            <person name="Inagaki F."/>
            <person name="Takami H."/>
        </authorList>
    </citation>
    <scope>NUCLEOTIDE SEQUENCE</scope>
    <source>
        <strain evidence="1">Expedition CK06-06</strain>
    </source>
</reference>
<dbReference type="AlphaFoldDB" id="X0U5E5"/>